<evidence type="ECO:0000256" key="1">
    <source>
        <dbReference type="SAM" id="MobiDB-lite"/>
    </source>
</evidence>
<feature type="region of interest" description="Disordered" evidence="1">
    <location>
        <begin position="58"/>
        <end position="110"/>
    </location>
</feature>
<dbReference type="RefSeq" id="WP_396683003.1">
    <property type="nucleotide sequence ID" value="NZ_JBIRPU010000019.1"/>
</dbReference>
<gene>
    <name evidence="3" type="ORF">ACH4OY_23545</name>
</gene>
<keyword evidence="2" id="KW-0812">Transmembrane</keyword>
<feature type="transmembrane region" description="Helical" evidence="2">
    <location>
        <begin position="228"/>
        <end position="250"/>
    </location>
</feature>
<sequence>MSTFSEYAALARQLADQRRETDQDAAAEAGRRRALHTMLDQLTRRLAVQSHRLGQLGHAIGLPADPAPTPGGDRSGTTAPGSSAPGGTGPGPGVSGSAGSGATSSGGTSGTGAVSYGGAAAASGRPGVGAYPPGAPGGAVVALPAAAGVPAPRAGVADPAAELAEARRLADDTDRLVQVAEAVARQPPLLPTWSPLARALAVYVGCAAAGVVLMLIMVVAADLAVVGLGAFYAATCAGLPVLSFVAGYLVLGRWGRPALGSEQPPRFVPLGFVTCVLLVPLAYCGYLVLSRLMH</sequence>
<comment type="caution">
    <text evidence="3">The sequence shown here is derived from an EMBL/GenBank/DDBJ whole genome shotgun (WGS) entry which is preliminary data.</text>
</comment>
<dbReference type="Proteomes" id="UP001611075">
    <property type="component" value="Unassembled WGS sequence"/>
</dbReference>
<reference evidence="3 4" key="1">
    <citation type="submission" date="2024-10" db="EMBL/GenBank/DDBJ databases">
        <title>The Natural Products Discovery Center: Release of the First 8490 Sequenced Strains for Exploring Actinobacteria Biosynthetic Diversity.</title>
        <authorList>
            <person name="Kalkreuter E."/>
            <person name="Kautsar S.A."/>
            <person name="Yang D."/>
            <person name="Bader C.D."/>
            <person name="Teijaro C.N."/>
            <person name="Fluegel L."/>
            <person name="Davis C.M."/>
            <person name="Simpson J.R."/>
            <person name="Lauterbach L."/>
            <person name="Steele A.D."/>
            <person name="Gui C."/>
            <person name="Meng S."/>
            <person name="Li G."/>
            <person name="Viehrig K."/>
            <person name="Ye F."/>
            <person name="Su P."/>
            <person name="Kiefer A.F."/>
            <person name="Nichols A."/>
            <person name="Cepeda A.J."/>
            <person name="Yan W."/>
            <person name="Fan B."/>
            <person name="Jiang Y."/>
            <person name="Adhikari A."/>
            <person name="Zheng C.-J."/>
            <person name="Schuster L."/>
            <person name="Cowan T.M."/>
            <person name="Smanski M.J."/>
            <person name="Chevrette M.G."/>
            <person name="De Carvalho L.P.S."/>
            <person name="Shen B."/>
        </authorList>
    </citation>
    <scope>NUCLEOTIDE SEQUENCE [LARGE SCALE GENOMIC DNA]</scope>
    <source>
        <strain evidence="3 4">NPDC021253</strain>
    </source>
</reference>
<keyword evidence="2" id="KW-0472">Membrane</keyword>
<feature type="transmembrane region" description="Helical" evidence="2">
    <location>
        <begin position="270"/>
        <end position="289"/>
    </location>
</feature>
<feature type="compositionally biased region" description="Low complexity" evidence="1">
    <location>
        <begin position="100"/>
        <end position="110"/>
    </location>
</feature>
<keyword evidence="2" id="KW-1133">Transmembrane helix</keyword>
<accession>A0ABW7SSE2</accession>
<name>A0ABW7SSE2_9ACTN</name>
<evidence type="ECO:0000256" key="2">
    <source>
        <dbReference type="SAM" id="Phobius"/>
    </source>
</evidence>
<feature type="compositionally biased region" description="Gly residues" evidence="1">
    <location>
        <begin position="84"/>
        <end position="99"/>
    </location>
</feature>
<evidence type="ECO:0000313" key="4">
    <source>
        <dbReference type="Proteomes" id="UP001611075"/>
    </source>
</evidence>
<dbReference type="EMBL" id="JBIRPU010000019">
    <property type="protein sequence ID" value="MFI0795627.1"/>
    <property type="molecule type" value="Genomic_DNA"/>
</dbReference>
<protein>
    <submittedName>
        <fullName evidence="3">Uncharacterized protein</fullName>
    </submittedName>
</protein>
<organism evidence="3 4">
    <name type="scientific">Micromonospora rubida</name>
    <dbReference type="NCBI Taxonomy" id="2697657"/>
    <lineage>
        <taxon>Bacteria</taxon>
        <taxon>Bacillati</taxon>
        <taxon>Actinomycetota</taxon>
        <taxon>Actinomycetes</taxon>
        <taxon>Micromonosporales</taxon>
        <taxon>Micromonosporaceae</taxon>
        <taxon>Micromonospora</taxon>
    </lineage>
</organism>
<evidence type="ECO:0000313" key="3">
    <source>
        <dbReference type="EMBL" id="MFI0795627.1"/>
    </source>
</evidence>
<keyword evidence="4" id="KW-1185">Reference proteome</keyword>
<feature type="transmembrane region" description="Helical" evidence="2">
    <location>
        <begin position="200"/>
        <end position="221"/>
    </location>
</feature>
<proteinExistence type="predicted"/>